<dbReference type="PANTHER" id="PTHR36842:SF2">
    <property type="entry name" value="SLR0505 PROTEIN"/>
    <property type="match status" value="1"/>
</dbReference>
<dbReference type="PANTHER" id="PTHR36842">
    <property type="entry name" value="PROTEIN TOLB HOMOLOG"/>
    <property type="match status" value="1"/>
</dbReference>
<evidence type="ECO:0000313" key="3">
    <source>
        <dbReference type="Proteomes" id="UP000722989"/>
    </source>
</evidence>
<organism evidence="2 3">
    <name type="scientific">Planosporangium thailandense</name>
    <dbReference type="NCBI Taxonomy" id="765197"/>
    <lineage>
        <taxon>Bacteria</taxon>
        <taxon>Bacillati</taxon>
        <taxon>Actinomycetota</taxon>
        <taxon>Actinomycetes</taxon>
        <taxon>Micromonosporales</taxon>
        <taxon>Micromonosporaceae</taxon>
        <taxon>Planosporangium</taxon>
    </lineage>
</organism>
<protein>
    <submittedName>
        <fullName evidence="2">Uncharacterized protein</fullName>
    </submittedName>
</protein>
<dbReference type="Proteomes" id="UP000722989">
    <property type="component" value="Unassembled WGS sequence"/>
</dbReference>
<accession>A0ABX0XXJ3</accession>
<dbReference type="InterPro" id="IPR011042">
    <property type="entry name" value="6-blade_b-propeller_TolB-like"/>
</dbReference>
<proteinExistence type="inferred from homology"/>
<reference evidence="2 3" key="1">
    <citation type="submission" date="2020-03" db="EMBL/GenBank/DDBJ databases">
        <title>WGS of the type strain of Planosporangium spp.</title>
        <authorList>
            <person name="Thawai C."/>
        </authorList>
    </citation>
    <scope>NUCLEOTIDE SEQUENCE [LARGE SCALE GENOMIC DNA]</scope>
    <source>
        <strain evidence="2 3">TBRC 5610</strain>
    </source>
</reference>
<dbReference type="Pfam" id="PF07676">
    <property type="entry name" value="PD40"/>
    <property type="match status" value="3"/>
</dbReference>
<dbReference type="Gene3D" id="2.120.10.30">
    <property type="entry name" value="TolB, C-terminal domain"/>
    <property type="match status" value="2"/>
</dbReference>
<gene>
    <name evidence="2" type="ORF">HC031_13740</name>
</gene>
<name>A0ABX0XXJ3_9ACTN</name>
<dbReference type="InterPro" id="IPR011659">
    <property type="entry name" value="WD40"/>
</dbReference>
<evidence type="ECO:0000256" key="1">
    <source>
        <dbReference type="ARBA" id="ARBA00009820"/>
    </source>
</evidence>
<dbReference type="EMBL" id="JAATVY010000008">
    <property type="protein sequence ID" value="NJC70769.1"/>
    <property type="molecule type" value="Genomic_DNA"/>
</dbReference>
<keyword evidence="3" id="KW-1185">Reference proteome</keyword>
<comment type="caution">
    <text evidence="2">The sequence shown here is derived from an EMBL/GenBank/DDBJ whole genome shotgun (WGS) entry which is preliminary data.</text>
</comment>
<evidence type="ECO:0000313" key="2">
    <source>
        <dbReference type="EMBL" id="NJC70769.1"/>
    </source>
</evidence>
<dbReference type="SUPFAM" id="SSF82171">
    <property type="entry name" value="DPP6 N-terminal domain-like"/>
    <property type="match status" value="1"/>
</dbReference>
<comment type="similarity">
    <text evidence="1">Belongs to the TolB family.</text>
</comment>
<sequence>MSANGRYVAFYSQASNLVAGDTNGTGDIFVRDRVAGTTTRVSVATGGRQANGTSRGVSISADGRYVAFMSDASNLVAGDTNKTDDVFVRDRVAGTTTRVSVANGGGQANGQSYYPKISADGRYVAFASFASNLVTGDTNKTSDVFVRDRVAGTTTRVSVSSKGVQANAWSAGGDVDGDETAISANGRYVVFNSFASNLVTGDTNGREDVFVRDRVAGTTTRVSVGAGGRQADLPSFEPSISSDGRYVAFMSAATNLVSGDSNGDWDVFVRDRVAGTTTRVSVATKGGQSNGFSDWPSISADGRYVAFESDASNLVSGDTNKVSDVFVRDRVAGTTTRVSVATSGGQSNGYWGSFVPVFSADGRFVLFVSDATNLVAGDTNKVSDVFVRQLKP</sequence>